<gene>
    <name evidence="1" type="ORF">WN51_14177</name>
</gene>
<proteinExistence type="predicted"/>
<dbReference type="EMBL" id="KQ435794">
    <property type="protein sequence ID" value="KOX74097.1"/>
    <property type="molecule type" value="Genomic_DNA"/>
</dbReference>
<name>A0A0M8ZZI2_9HYME</name>
<keyword evidence="2" id="KW-1185">Reference proteome</keyword>
<organism evidence="1 2">
    <name type="scientific">Melipona quadrifasciata</name>
    <dbReference type="NCBI Taxonomy" id="166423"/>
    <lineage>
        <taxon>Eukaryota</taxon>
        <taxon>Metazoa</taxon>
        <taxon>Ecdysozoa</taxon>
        <taxon>Arthropoda</taxon>
        <taxon>Hexapoda</taxon>
        <taxon>Insecta</taxon>
        <taxon>Pterygota</taxon>
        <taxon>Neoptera</taxon>
        <taxon>Endopterygota</taxon>
        <taxon>Hymenoptera</taxon>
        <taxon>Apocrita</taxon>
        <taxon>Aculeata</taxon>
        <taxon>Apoidea</taxon>
        <taxon>Anthophila</taxon>
        <taxon>Apidae</taxon>
        <taxon>Melipona</taxon>
    </lineage>
</organism>
<dbReference type="AlphaFoldDB" id="A0A0M8ZZI2"/>
<dbReference type="Proteomes" id="UP000053105">
    <property type="component" value="Unassembled WGS sequence"/>
</dbReference>
<sequence>MGVYCSMIHDAKCRILASKYIYEQKFILPISIMSFLSGEIENIVGVVLTKSVSKFYHSTGDIRMSLLSLRISMKSLVKRAKCRIKTHQNVLQQFVFVEKYHFAVKKTGPTASGRPKSWTEPLHYHLFGSPRFPCDSFLALLTHSTLHSFLHTIPLTMYRSDFQSMHIQEMNISVPAKFQKLTVQQNMLSKNATKAGAELCGEAASVSRLIPTYLDGLSMFHGVMDTVNIMISLSPYGTSLSRVEKSRENLITTCVVPVRSCFDIFMPVSYVVSPKYAVYITTLNGVQIVVKRYV</sequence>
<accession>A0A0M8ZZI2</accession>
<reference evidence="1 2" key="1">
    <citation type="submission" date="2015-07" db="EMBL/GenBank/DDBJ databases">
        <title>The genome of Melipona quadrifasciata.</title>
        <authorList>
            <person name="Pan H."/>
            <person name="Kapheim K."/>
        </authorList>
    </citation>
    <scope>NUCLEOTIDE SEQUENCE [LARGE SCALE GENOMIC DNA]</scope>
    <source>
        <strain evidence="1">0111107301</strain>
        <tissue evidence="1">Whole body</tissue>
    </source>
</reference>
<evidence type="ECO:0000313" key="1">
    <source>
        <dbReference type="EMBL" id="KOX74097.1"/>
    </source>
</evidence>
<evidence type="ECO:0000313" key="2">
    <source>
        <dbReference type="Proteomes" id="UP000053105"/>
    </source>
</evidence>
<protein>
    <submittedName>
        <fullName evidence="1">Uncharacterized protein</fullName>
    </submittedName>
</protein>